<proteinExistence type="predicted"/>
<organism evidence="1 2">
    <name type="scientific">Vibrio phage phi 3</name>
    <dbReference type="NCBI Taxonomy" id="1589298"/>
    <lineage>
        <taxon>Viruses</taxon>
        <taxon>Duplodnaviria</taxon>
        <taxon>Heunggongvirae</taxon>
        <taxon>Uroviricota</taxon>
        <taxon>Caudoviricetes</taxon>
        <taxon>Demerecviridae</taxon>
        <taxon>Ermolyevavirinae</taxon>
        <taxon>Jesfedecavirus</taxon>
        <taxon>Jesfedecavirus phi3</taxon>
    </lineage>
</organism>
<name>A0A0B5H314_9CAUD</name>
<sequence length="116" mass="13570">MLFFDYQKIWLLSSGNSKLILKYLKLLASKDEKYASLHGENFLVNEDIVLSNPFNLNDRTLAEYVGLCSLRNYSNYKINGNPNLDIEYIPNYVPADVVRRNPLVLIHKTTLYFKYE</sequence>
<dbReference type="KEGG" id="vg:26634093"/>
<keyword evidence="2" id="KW-1185">Reference proteome</keyword>
<dbReference type="OrthoDB" id="17626at10239"/>
<gene>
    <name evidence="1" type="ORF">SBVP3_00115</name>
</gene>
<dbReference type="Proteomes" id="UP000031804">
    <property type="component" value="Segment"/>
</dbReference>
<dbReference type="GeneID" id="26634093"/>
<dbReference type="EMBL" id="KP280063">
    <property type="protein sequence ID" value="AJF40882.1"/>
    <property type="molecule type" value="Genomic_DNA"/>
</dbReference>
<reference evidence="1 2" key="1">
    <citation type="submission" date="2014-12" db="EMBL/GenBank/DDBJ databases">
        <title>Complete genome sequences of three Vibrio cholerae specific bacteriophages.</title>
        <authorList>
            <person name="Bhandare S.G."/>
            <person name="Warry A."/>
            <person name="Emes R.D."/>
            <person name="Hooton S.P.T."/>
            <person name="Barrow P.A."/>
            <person name="Atterbury R.J."/>
        </authorList>
    </citation>
    <scope>NUCLEOTIDE SEQUENCE [LARGE SCALE GENOMIC DNA]</scope>
</reference>
<dbReference type="RefSeq" id="YP_009207580.1">
    <property type="nucleotide sequence ID" value="NC_028895.1"/>
</dbReference>
<protein>
    <submittedName>
        <fullName evidence="1">Uncharacterized protein</fullName>
    </submittedName>
</protein>
<evidence type="ECO:0000313" key="1">
    <source>
        <dbReference type="EMBL" id="AJF40882.1"/>
    </source>
</evidence>
<accession>A0A0B5H314</accession>
<evidence type="ECO:0000313" key="2">
    <source>
        <dbReference type="Proteomes" id="UP000031804"/>
    </source>
</evidence>